<dbReference type="Gramene" id="KQJ88886">
    <property type="protein sequence ID" value="KQJ88886"/>
    <property type="gene ID" value="BRADI_4g21930v3"/>
</dbReference>
<sequence length="452" mass="49912">MANFMARRRAPELVVPARATPRETKALSDIDNFPGLRFYLVTIEFFRANHSGSSMAVDPAKVVKAALAEALVYYYPIAGRLREVSGNKLVVDCTAEGVVFVEADAADVALEDLGRHPLLPPYPCADQLLCHGADQNGEVVGKPLAYFQVTRLKHGAFVVGLHICHTIIDGFGIGQFSNAIAELARGMAHPSVFPVWEREIVKARTPPCIRNDIYPGYHRKGYHGDDDLMLSTPAQDMVGRYFRFGPNEIAVLRRHVEASTRPCRCTNFELLTAFMWRCRTIALEYESGQYVRLVFASNARGKSKMPIPRGYYGNAFLRPMVEARVDDLCGKPLGYALGLVQKAKLSTTEEHFRSMVDMMAPLRTASCLAADRLAFHVSDTSRLGKDALDFGWAKSTGGGLAMIRKASHHMVCKSEDGEGTNLVSMLLPVPAMQRLAKEVSAWLGSKFIHSSM</sequence>
<dbReference type="Gene3D" id="3.30.559.10">
    <property type="entry name" value="Chloramphenicol acetyltransferase-like domain"/>
    <property type="match status" value="2"/>
</dbReference>
<dbReference type="EnsemblPlants" id="KQJ88886">
    <property type="protein sequence ID" value="KQJ88886"/>
    <property type="gene ID" value="BRADI_4g21930v3"/>
</dbReference>
<evidence type="ECO:0000256" key="1">
    <source>
        <dbReference type="ARBA" id="ARBA00009861"/>
    </source>
</evidence>
<dbReference type="KEGG" id="bdi:100844300"/>
<protein>
    <submittedName>
        <fullName evidence="2 3">Uncharacterized protein</fullName>
    </submittedName>
</protein>
<dbReference type="Proteomes" id="UP000008810">
    <property type="component" value="Chromosome 4"/>
</dbReference>
<dbReference type="GO" id="GO:0016747">
    <property type="term" value="F:acyltransferase activity, transferring groups other than amino-acyl groups"/>
    <property type="evidence" value="ECO:0000318"/>
    <property type="project" value="GO_Central"/>
</dbReference>
<dbReference type="Pfam" id="PF02458">
    <property type="entry name" value="Transferase"/>
    <property type="match status" value="1"/>
</dbReference>
<dbReference type="AlphaFoldDB" id="I1IMG0"/>
<name>I1IMG0_BRADI</name>
<accession>I1IMG0</accession>
<reference evidence="3" key="3">
    <citation type="submission" date="2018-08" db="UniProtKB">
        <authorList>
            <consortium name="EnsemblPlants"/>
        </authorList>
    </citation>
    <scope>IDENTIFICATION</scope>
    <source>
        <strain evidence="3">cv. Bd21</strain>
    </source>
</reference>
<dbReference type="eggNOG" id="ENOG502QUSI">
    <property type="taxonomic scope" value="Eukaryota"/>
</dbReference>
<dbReference type="PANTHER" id="PTHR31147">
    <property type="entry name" value="ACYL TRANSFERASE 4"/>
    <property type="match status" value="1"/>
</dbReference>
<dbReference type="EMBL" id="CM000883">
    <property type="protein sequence ID" value="KQJ88886.1"/>
    <property type="molecule type" value="Genomic_DNA"/>
</dbReference>
<reference evidence="2 3" key="1">
    <citation type="journal article" date="2010" name="Nature">
        <title>Genome sequencing and analysis of the model grass Brachypodium distachyon.</title>
        <authorList>
            <consortium name="International Brachypodium Initiative"/>
        </authorList>
    </citation>
    <scope>NUCLEOTIDE SEQUENCE [LARGE SCALE GENOMIC DNA]</scope>
    <source>
        <strain evidence="2 3">Bd21</strain>
    </source>
</reference>
<dbReference type="RefSeq" id="XP_003576147.1">
    <property type="nucleotide sequence ID" value="XM_003576099.3"/>
</dbReference>
<dbReference type="InterPro" id="IPR023213">
    <property type="entry name" value="CAT-like_dom_sf"/>
</dbReference>
<dbReference type="STRING" id="15368.I1IMG0"/>
<evidence type="ECO:0000313" key="2">
    <source>
        <dbReference type="EMBL" id="KQJ88886.1"/>
    </source>
</evidence>
<keyword evidence="4" id="KW-1185">Reference proteome</keyword>
<reference evidence="2" key="2">
    <citation type="submission" date="2017-06" db="EMBL/GenBank/DDBJ databases">
        <title>WGS assembly of Brachypodium distachyon.</title>
        <authorList>
            <consortium name="The International Brachypodium Initiative"/>
            <person name="Lucas S."/>
            <person name="Harmon-Smith M."/>
            <person name="Lail K."/>
            <person name="Tice H."/>
            <person name="Grimwood J."/>
            <person name="Bruce D."/>
            <person name="Barry K."/>
            <person name="Shu S."/>
            <person name="Lindquist E."/>
            <person name="Wang M."/>
            <person name="Pitluck S."/>
            <person name="Vogel J.P."/>
            <person name="Garvin D.F."/>
            <person name="Mockler T.C."/>
            <person name="Schmutz J."/>
            <person name="Rokhsar D."/>
            <person name="Bevan M.W."/>
        </authorList>
    </citation>
    <scope>NUCLEOTIDE SEQUENCE</scope>
    <source>
        <strain evidence="2">Bd21</strain>
    </source>
</reference>
<dbReference type="HOGENOM" id="CLU_014546_2_2_1"/>
<dbReference type="OrthoDB" id="666694at2759"/>
<gene>
    <name evidence="3" type="primary">LOC100844300</name>
    <name evidence="2" type="ORF">BRADI_4g21930v3</name>
</gene>
<dbReference type="InterPro" id="IPR050898">
    <property type="entry name" value="Plant_acyltransferase"/>
</dbReference>
<evidence type="ECO:0000313" key="3">
    <source>
        <dbReference type="EnsemblPlants" id="KQJ88886"/>
    </source>
</evidence>
<dbReference type="GeneID" id="100844300"/>
<organism evidence="2">
    <name type="scientific">Brachypodium distachyon</name>
    <name type="common">Purple false brome</name>
    <name type="synonym">Trachynia distachya</name>
    <dbReference type="NCBI Taxonomy" id="15368"/>
    <lineage>
        <taxon>Eukaryota</taxon>
        <taxon>Viridiplantae</taxon>
        <taxon>Streptophyta</taxon>
        <taxon>Embryophyta</taxon>
        <taxon>Tracheophyta</taxon>
        <taxon>Spermatophyta</taxon>
        <taxon>Magnoliopsida</taxon>
        <taxon>Liliopsida</taxon>
        <taxon>Poales</taxon>
        <taxon>Poaceae</taxon>
        <taxon>BOP clade</taxon>
        <taxon>Pooideae</taxon>
        <taxon>Stipodae</taxon>
        <taxon>Brachypodieae</taxon>
        <taxon>Brachypodium</taxon>
    </lineage>
</organism>
<comment type="similarity">
    <text evidence="1">Belongs to the plant acyltransferase family.</text>
</comment>
<dbReference type="OMA" id="QVCHVIA"/>
<proteinExistence type="inferred from homology"/>
<evidence type="ECO:0000313" key="4">
    <source>
        <dbReference type="Proteomes" id="UP000008810"/>
    </source>
</evidence>